<dbReference type="InParanoid" id="K1Q3N5"/>
<organism evidence="1">
    <name type="scientific">Magallana gigas</name>
    <name type="common">Pacific oyster</name>
    <name type="synonym">Crassostrea gigas</name>
    <dbReference type="NCBI Taxonomy" id="29159"/>
    <lineage>
        <taxon>Eukaryota</taxon>
        <taxon>Metazoa</taxon>
        <taxon>Spiralia</taxon>
        <taxon>Lophotrochozoa</taxon>
        <taxon>Mollusca</taxon>
        <taxon>Bivalvia</taxon>
        <taxon>Autobranchia</taxon>
        <taxon>Pteriomorphia</taxon>
        <taxon>Ostreida</taxon>
        <taxon>Ostreoidea</taxon>
        <taxon>Ostreidae</taxon>
        <taxon>Magallana</taxon>
    </lineage>
</organism>
<dbReference type="AlphaFoldDB" id="K1Q3N5"/>
<dbReference type="HOGENOM" id="CLU_2814896_0_0_1"/>
<proteinExistence type="predicted"/>
<gene>
    <name evidence="1" type="ORF">CGI_10020278</name>
</gene>
<name>K1Q3N5_MAGGI</name>
<evidence type="ECO:0000313" key="1">
    <source>
        <dbReference type="EMBL" id="EKC31077.1"/>
    </source>
</evidence>
<dbReference type="EMBL" id="JH817637">
    <property type="protein sequence ID" value="EKC31077.1"/>
    <property type="molecule type" value="Genomic_DNA"/>
</dbReference>
<sequence length="67" mass="7620">MFPSDEQRNLSALFVMAGTFVVHRCYVENELMFDGGNSLAEEVQDLTTAKYMQQPRALLPLGFIHQL</sequence>
<accession>K1Q3N5</accession>
<protein>
    <submittedName>
        <fullName evidence="1">Uncharacterized protein</fullName>
    </submittedName>
</protein>
<reference evidence="1" key="1">
    <citation type="journal article" date="2012" name="Nature">
        <title>The oyster genome reveals stress adaptation and complexity of shell formation.</title>
        <authorList>
            <person name="Zhang G."/>
            <person name="Fang X."/>
            <person name="Guo X."/>
            <person name="Li L."/>
            <person name="Luo R."/>
            <person name="Xu F."/>
            <person name="Yang P."/>
            <person name="Zhang L."/>
            <person name="Wang X."/>
            <person name="Qi H."/>
            <person name="Xiong Z."/>
            <person name="Que H."/>
            <person name="Xie Y."/>
            <person name="Holland P.W."/>
            <person name="Paps J."/>
            <person name="Zhu Y."/>
            <person name="Wu F."/>
            <person name="Chen Y."/>
            <person name="Wang J."/>
            <person name="Peng C."/>
            <person name="Meng J."/>
            <person name="Yang L."/>
            <person name="Liu J."/>
            <person name="Wen B."/>
            <person name="Zhang N."/>
            <person name="Huang Z."/>
            <person name="Zhu Q."/>
            <person name="Feng Y."/>
            <person name="Mount A."/>
            <person name="Hedgecock D."/>
            <person name="Xu Z."/>
            <person name="Liu Y."/>
            <person name="Domazet-Loso T."/>
            <person name="Du Y."/>
            <person name="Sun X."/>
            <person name="Zhang S."/>
            <person name="Liu B."/>
            <person name="Cheng P."/>
            <person name="Jiang X."/>
            <person name="Li J."/>
            <person name="Fan D."/>
            <person name="Wang W."/>
            <person name="Fu W."/>
            <person name="Wang T."/>
            <person name="Wang B."/>
            <person name="Zhang J."/>
            <person name="Peng Z."/>
            <person name="Li Y."/>
            <person name="Li N."/>
            <person name="Wang J."/>
            <person name="Chen M."/>
            <person name="He Y."/>
            <person name="Tan F."/>
            <person name="Song X."/>
            <person name="Zheng Q."/>
            <person name="Huang R."/>
            <person name="Yang H."/>
            <person name="Du X."/>
            <person name="Chen L."/>
            <person name="Yang M."/>
            <person name="Gaffney P.M."/>
            <person name="Wang S."/>
            <person name="Luo L."/>
            <person name="She Z."/>
            <person name="Ming Y."/>
            <person name="Huang W."/>
            <person name="Zhang S."/>
            <person name="Huang B."/>
            <person name="Zhang Y."/>
            <person name="Qu T."/>
            <person name="Ni P."/>
            <person name="Miao G."/>
            <person name="Wang J."/>
            <person name="Wang Q."/>
            <person name="Steinberg C.E."/>
            <person name="Wang H."/>
            <person name="Li N."/>
            <person name="Qian L."/>
            <person name="Zhang G."/>
            <person name="Li Y."/>
            <person name="Yang H."/>
            <person name="Liu X."/>
            <person name="Wang J."/>
            <person name="Yin Y."/>
            <person name="Wang J."/>
        </authorList>
    </citation>
    <scope>NUCLEOTIDE SEQUENCE [LARGE SCALE GENOMIC DNA]</scope>
    <source>
        <strain evidence="1">05x7-T-G4-1.051#20</strain>
    </source>
</reference>